<accession>A0AAJ5W866</accession>
<organism evidence="1 2">
    <name type="scientific">Candidatus Pedobacter colombiensis</name>
    <dbReference type="NCBI Taxonomy" id="3121371"/>
    <lineage>
        <taxon>Bacteria</taxon>
        <taxon>Pseudomonadati</taxon>
        <taxon>Bacteroidota</taxon>
        <taxon>Sphingobacteriia</taxon>
        <taxon>Sphingobacteriales</taxon>
        <taxon>Sphingobacteriaceae</taxon>
        <taxon>Pedobacter</taxon>
    </lineage>
</organism>
<evidence type="ECO:0000313" key="2">
    <source>
        <dbReference type="Proteomes" id="UP001214530"/>
    </source>
</evidence>
<reference evidence="1" key="1">
    <citation type="submission" date="2023-03" db="EMBL/GenBank/DDBJ databases">
        <title>Andean soil-derived lignocellulolytic bacterial consortium as a source of novel taxa and putative plastic-active enzymes.</title>
        <authorList>
            <person name="Diaz-Garcia L."/>
            <person name="Chuvochina M."/>
            <person name="Feuerriegel G."/>
            <person name="Bunk B."/>
            <person name="Sproer C."/>
            <person name="Streit W.R."/>
            <person name="Rodriguez L.M."/>
            <person name="Overmann J."/>
            <person name="Jimenez D.J."/>
        </authorList>
    </citation>
    <scope>NUCLEOTIDE SEQUENCE</scope>
    <source>
        <strain evidence="1">MAG 3858</strain>
    </source>
</reference>
<sequence length="56" mass="6477">MNIIEGPTGKKQGFLFHEKPARCPEVSLRRIKIPASKLGWWLLVGEFECSFILYQI</sequence>
<protein>
    <submittedName>
        <fullName evidence="1">Uncharacterized protein</fullName>
    </submittedName>
</protein>
<evidence type="ECO:0000313" key="1">
    <source>
        <dbReference type="EMBL" id="WEK18865.1"/>
    </source>
</evidence>
<dbReference type="Proteomes" id="UP001214530">
    <property type="component" value="Chromosome"/>
</dbReference>
<proteinExistence type="predicted"/>
<dbReference type="EMBL" id="CP119313">
    <property type="protein sequence ID" value="WEK18865.1"/>
    <property type="molecule type" value="Genomic_DNA"/>
</dbReference>
<name>A0AAJ5W866_9SPHI</name>
<dbReference type="AlphaFoldDB" id="A0AAJ5W866"/>
<gene>
    <name evidence="1" type="ORF">P0Y49_18990</name>
</gene>